<dbReference type="Proteomes" id="UP000051634">
    <property type="component" value="Unassembled WGS sequence"/>
</dbReference>
<comment type="similarity">
    <text evidence="1">Belongs to the glycosyltransferase group 1 family. Glycosyltransferase 4 subfamily.</text>
</comment>
<gene>
    <name evidence="5" type="ORF">Ga0074115_10274</name>
</gene>
<dbReference type="Gene3D" id="3.40.50.2000">
    <property type="entry name" value="Glycogen Phosphorylase B"/>
    <property type="match status" value="2"/>
</dbReference>
<dbReference type="SUPFAM" id="SSF53756">
    <property type="entry name" value="UDP-Glycosyltransferase/glycogen phosphorylase"/>
    <property type="match status" value="1"/>
</dbReference>
<evidence type="ECO:0000313" key="5">
    <source>
        <dbReference type="EMBL" id="KRT53972.1"/>
    </source>
</evidence>
<proteinExistence type="inferred from homology"/>
<keyword evidence="3 5" id="KW-0808">Transferase</keyword>
<dbReference type="InterPro" id="IPR028098">
    <property type="entry name" value="Glyco_trans_4-like_N"/>
</dbReference>
<dbReference type="AlphaFoldDB" id="A0A0T5YTR1"/>
<keyword evidence="6" id="KW-1185">Reference proteome</keyword>
<dbReference type="OrthoDB" id="9815351at2"/>
<reference evidence="5 6" key="1">
    <citation type="submission" date="2015-11" db="EMBL/GenBank/DDBJ databases">
        <title>The genome of Candidatus Endoriftia persephone in Ridgeia piscesae and population structure of the North Eastern Pacific vestimentiferan symbionts.</title>
        <authorList>
            <person name="Perez M."/>
            <person name="Juniper K.S."/>
        </authorList>
    </citation>
    <scope>NUCLEOTIDE SEQUENCE [LARGE SCALE GENOMIC DNA]</scope>
    <source>
        <strain evidence="5">Ind11</strain>
    </source>
</reference>
<dbReference type="GO" id="GO:0016757">
    <property type="term" value="F:glycosyltransferase activity"/>
    <property type="evidence" value="ECO:0007669"/>
    <property type="project" value="UniProtKB-KW"/>
</dbReference>
<keyword evidence="2" id="KW-0328">Glycosyltransferase</keyword>
<dbReference type="Pfam" id="PF13579">
    <property type="entry name" value="Glyco_trans_4_4"/>
    <property type="match status" value="1"/>
</dbReference>
<dbReference type="PANTHER" id="PTHR12526">
    <property type="entry name" value="GLYCOSYLTRANSFERASE"/>
    <property type="match status" value="1"/>
</dbReference>
<dbReference type="CDD" id="cd03801">
    <property type="entry name" value="GT4_PimA-like"/>
    <property type="match status" value="1"/>
</dbReference>
<comment type="caution">
    <text evidence="5">The sequence shown here is derived from an EMBL/GenBank/DDBJ whole genome shotgun (WGS) entry which is preliminary data.</text>
</comment>
<dbReference type="EMBL" id="LDXT01000094">
    <property type="protein sequence ID" value="KRT53972.1"/>
    <property type="molecule type" value="Genomic_DNA"/>
</dbReference>
<organism evidence="5 6">
    <name type="scientific">endosymbiont of Ridgeia piscesae</name>
    <dbReference type="NCBI Taxonomy" id="54398"/>
    <lineage>
        <taxon>Bacteria</taxon>
        <taxon>Pseudomonadati</taxon>
        <taxon>Pseudomonadota</taxon>
        <taxon>Gammaproteobacteria</taxon>
        <taxon>sulfur-oxidizing symbionts</taxon>
    </lineage>
</organism>
<dbReference type="PATRIC" id="fig|54398.3.peg.313"/>
<evidence type="ECO:0000256" key="2">
    <source>
        <dbReference type="ARBA" id="ARBA00022676"/>
    </source>
</evidence>
<dbReference type="PANTHER" id="PTHR12526:SF640">
    <property type="entry name" value="COLANIC ACID BIOSYNTHESIS GLYCOSYLTRANSFERASE WCAL-RELATED"/>
    <property type="match status" value="1"/>
</dbReference>
<dbReference type="Pfam" id="PF13692">
    <property type="entry name" value="Glyco_trans_1_4"/>
    <property type="match status" value="1"/>
</dbReference>
<protein>
    <submittedName>
        <fullName evidence="5">Glycosyltransferase involved in cell wall bisynthesis</fullName>
    </submittedName>
</protein>
<dbReference type="RefSeq" id="WP_060528137.1">
    <property type="nucleotide sequence ID" value="NZ_KQ557116.1"/>
</dbReference>
<accession>A0A0T5YTR1</accession>
<feature type="domain" description="Glycosyltransferase subfamily 4-like N-terminal" evidence="4">
    <location>
        <begin position="27"/>
        <end position="158"/>
    </location>
</feature>
<evidence type="ECO:0000313" key="6">
    <source>
        <dbReference type="Proteomes" id="UP000051634"/>
    </source>
</evidence>
<evidence type="ECO:0000256" key="3">
    <source>
        <dbReference type="ARBA" id="ARBA00022679"/>
    </source>
</evidence>
<evidence type="ECO:0000256" key="1">
    <source>
        <dbReference type="ARBA" id="ARBA00009481"/>
    </source>
</evidence>
<evidence type="ECO:0000259" key="4">
    <source>
        <dbReference type="Pfam" id="PF13579"/>
    </source>
</evidence>
<sequence>MKVLLLSRYGRMGASSRIRSYQYLPYLQGQGIEVEVAPLFSDDYLKQKYQGQVSTAGVFRCYLQRLQQLLRARKFDVLWIEKELFPWLPALAEQLLSLFKVPYVVDYDDAIFHRYDLHRRKLIRQLLGNKLDQVMRGASLVIAGNSYLAERAERTGARWVEILPTVIDLARYEARPAVESEAFVIGWIGSPINTPYLKLIEPALTEICRDHQARLLLVGADSIELKGVPIEHRSWSEADEVVNILDFDVGIMPLPDTPWSRGKCGYKLIQYMACGRPVVGSRIGANIDVVEPGVNGFLADSMDEWVDVLSRLRNDRQLRIEQGAAGRRRVEQHYCTALTAPKLAGLLQRLIEYQSA</sequence>
<name>A0A0T5YTR1_9GAMM</name>